<dbReference type="CDD" id="cd21109">
    <property type="entry name" value="SPASM"/>
    <property type="match status" value="1"/>
</dbReference>
<evidence type="ECO:0000256" key="4">
    <source>
        <dbReference type="ARBA" id="ARBA00023014"/>
    </source>
</evidence>
<evidence type="ECO:0000313" key="7">
    <source>
        <dbReference type="Proteomes" id="UP001519289"/>
    </source>
</evidence>
<keyword evidence="7" id="KW-1185">Reference proteome</keyword>
<dbReference type="InterPro" id="IPR050377">
    <property type="entry name" value="Radical_SAM_PqqE_MftC-like"/>
</dbReference>
<keyword evidence="3" id="KW-0408">Iron</keyword>
<dbReference type="Gene3D" id="3.20.20.70">
    <property type="entry name" value="Aldolase class I"/>
    <property type="match status" value="1"/>
</dbReference>
<dbReference type="RefSeq" id="WP_245302116.1">
    <property type="nucleotide sequence ID" value="NZ_JAGGLG010000005.1"/>
</dbReference>
<dbReference type="InterPro" id="IPR031004">
    <property type="entry name" value="rSAM_YfkAB"/>
</dbReference>
<proteinExistence type="predicted"/>
<evidence type="ECO:0000256" key="2">
    <source>
        <dbReference type="ARBA" id="ARBA00022723"/>
    </source>
</evidence>
<dbReference type="SUPFAM" id="SSF102114">
    <property type="entry name" value="Radical SAM enzymes"/>
    <property type="match status" value="1"/>
</dbReference>
<dbReference type="InterPro" id="IPR058240">
    <property type="entry name" value="rSAM_sf"/>
</dbReference>
<sequence>MPDLWEPYRTRREGRHRLTSVEITVSNWCNLRCRHCAVGDSLVAQEPDRLPLDLILRRLDEVEGLLTLSLTGGELSGSLAALRSFVLPLLQYAGDRGLKTQVNTNLTFELGRYELIAPYVDVFHITWNYRDVEHFHRTVWGHGRQDVSPAASEVLYTRIVENARALAAQGCFVSAESMVNRETAGHLGRMNRFLAELGCRRHEVHPMYPSDWAADLPVLPLDEFREAVRRLLAERDPDLWVLFGTFPFFPCSPLPEDQEILAAVRKAPNVTVRNCPDGRNRLNIDAFSGDVRVTDFAAVPPLGNIRADRLEDVFERWQRHPRFAPFNCYCPEAGCTGPNLLVAEMYYPGVDFRTRRAAPVTA</sequence>
<gene>
    <name evidence="6" type="ORF">J2Z79_000907</name>
</gene>
<dbReference type="PANTHER" id="PTHR11228">
    <property type="entry name" value="RADICAL SAM DOMAIN PROTEIN"/>
    <property type="match status" value="1"/>
</dbReference>
<dbReference type="SFLD" id="SFLDG01067">
    <property type="entry name" value="SPASM/twitch_domain_containing"/>
    <property type="match status" value="1"/>
</dbReference>
<dbReference type="InterPro" id="IPR013785">
    <property type="entry name" value="Aldolase_TIM"/>
</dbReference>
<evidence type="ECO:0000256" key="1">
    <source>
        <dbReference type="ARBA" id="ARBA00022691"/>
    </source>
</evidence>
<dbReference type="PANTHER" id="PTHR11228:SF7">
    <property type="entry name" value="PQQA PEPTIDE CYCLASE"/>
    <property type="match status" value="1"/>
</dbReference>
<keyword evidence="2" id="KW-0479">Metal-binding</keyword>
<dbReference type="InterPro" id="IPR014866">
    <property type="entry name" value="YfkB"/>
</dbReference>
<dbReference type="SFLD" id="SFLDG01097">
    <property type="entry name" value="Uncharacterised_Radical_SAM_Su"/>
    <property type="match status" value="1"/>
</dbReference>
<keyword evidence="4" id="KW-0411">Iron-sulfur</keyword>
<dbReference type="PROSITE" id="PS51918">
    <property type="entry name" value="RADICAL_SAM"/>
    <property type="match status" value="1"/>
</dbReference>
<feature type="domain" description="Radical SAM core" evidence="5">
    <location>
        <begin position="15"/>
        <end position="242"/>
    </location>
</feature>
<protein>
    <submittedName>
        <fullName evidence="6">Radical SAM/CxCxxxxC motif protein YfkAB</fullName>
    </submittedName>
</protein>
<dbReference type="SFLD" id="SFLDS00029">
    <property type="entry name" value="Radical_SAM"/>
    <property type="match status" value="1"/>
</dbReference>
<evidence type="ECO:0000259" key="5">
    <source>
        <dbReference type="PROSITE" id="PS51918"/>
    </source>
</evidence>
<organism evidence="6 7">
    <name type="scientific">Symbiobacterium terraclitae</name>
    <dbReference type="NCBI Taxonomy" id="557451"/>
    <lineage>
        <taxon>Bacteria</taxon>
        <taxon>Bacillati</taxon>
        <taxon>Bacillota</taxon>
        <taxon>Clostridia</taxon>
        <taxon>Eubacteriales</taxon>
        <taxon>Symbiobacteriaceae</taxon>
        <taxon>Symbiobacterium</taxon>
    </lineage>
</organism>
<dbReference type="NCBIfam" id="TIGR04478">
    <property type="entry name" value="rSAM_YfkAB"/>
    <property type="match status" value="1"/>
</dbReference>
<name>A0ABS4JST1_9FIRM</name>
<dbReference type="Proteomes" id="UP001519289">
    <property type="component" value="Unassembled WGS sequence"/>
</dbReference>
<dbReference type="EMBL" id="JAGGLG010000005">
    <property type="protein sequence ID" value="MBP2017524.1"/>
    <property type="molecule type" value="Genomic_DNA"/>
</dbReference>
<keyword evidence="1" id="KW-0949">S-adenosyl-L-methionine</keyword>
<dbReference type="InterPro" id="IPR007197">
    <property type="entry name" value="rSAM"/>
</dbReference>
<reference evidence="6 7" key="1">
    <citation type="submission" date="2021-03" db="EMBL/GenBank/DDBJ databases">
        <title>Genomic Encyclopedia of Type Strains, Phase IV (KMG-IV): sequencing the most valuable type-strain genomes for metagenomic binning, comparative biology and taxonomic classification.</title>
        <authorList>
            <person name="Goeker M."/>
        </authorList>
    </citation>
    <scope>NUCLEOTIDE SEQUENCE [LARGE SCALE GENOMIC DNA]</scope>
    <source>
        <strain evidence="6 7">DSM 27138</strain>
    </source>
</reference>
<comment type="caution">
    <text evidence="6">The sequence shown here is derived from an EMBL/GenBank/DDBJ whole genome shotgun (WGS) entry which is preliminary data.</text>
</comment>
<accession>A0ABS4JST1</accession>
<dbReference type="Pfam" id="PF08756">
    <property type="entry name" value="YfkB"/>
    <property type="match status" value="1"/>
</dbReference>
<evidence type="ECO:0000256" key="3">
    <source>
        <dbReference type="ARBA" id="ARBA00023004"/>
    </source>
</evidence>
<evidence type="ECO:0000313" key="6">
    <source>
        <dbReference type="EMBL" id="MBP2017524.1"/>
    </source>
</evidence>